<feature type="compositionally biased region" description="Gly residues" evidence="5">
    <location>
        <begin position="1"/>
        <end position="19"/>
    </location>
</feature>
<comment type="caution">
    <text evidence="8">The sequence shown here is derived from an EMBL/GenBank/DDBJ whole genome shotgun (WGS) entry which is preliminary data.</text>
</comment>
<evidence type="ECO:0000259" key="7">
    <source>
        <dbReference type="PROSITE" id="PS50089"/>
    </source>
</evidence>
<feature type="compositionally biased region" description="Basic residues" evidence="5">
    <location>
        <begin position="237"/>
        <end position="251"/>
    </location>
</feature>
<feature type="domain" description="PHD-type" evidence="6">
    <location>
        <begin position="405"/>
        <end position="454"/>
    </location>
</feature>
<dbReference type="GO" id="GO:0008270">
    <property type="term" value="F:zinc ion binding"/>
    <property type="evidence" value="ECO:0007669"/>
    <property type="project" value="UniProtKB-KW"/>
</dbReference>
<reference evidence="8" key="1">
    <citation type="submission" date="2017-07" db="EMBL/GenBank/DDBJ databases">
        <title>Taro Niue Genome Assembly and Annotation.</title>
        <authorList>
            <person name="Atibalentja N."/>
            <person name="Keating K."/>
            <person name="Fields C.J."/>
        </authorList>
    </citation>
    <scope>NUCLEOTIDE SEQUENCE</scope>
    <source>
        <strain evidence="8">Niue_2</strain>
        <tissue evidence="8">Leaf</tissue>
    </source>
</reference>
<dbReference type="SMART" id="SM00184">
    <property type="entry name" value="RING"/>
    <property type="match status" value="1"/>
</dbReference>
<evidence type="ECO:0000256" key="5">
    <source>
        <dbReference type="SAM" id="MobiDB-lite"/>
    </source>
</evidence>
<feature type="compositionally biased region" description="Low complexity" evidence="5">
    <location>
        <begin position="48"/>
        <end position="59"/>
    </location>
</feature>
<dbReference type="InterPro" id="IPR001965">
    <property type="entry name" value="Znf_PHD"/>
</dbReference>
<gene>
    <name evidence="8" type="ORF">Taro_008131</name>
</gene>
<evidence type="ECO:0000256" key="1">
    <source>
        <dbReference type="ARBA" id="ARBA00022723"/>
    </source>
</evidence>
<feature type="compositionally biased region" description="Basic and acidic residues" evidence="5">
    <location>
        <begin position="224"/>
        <end position="236"/>
    </location>
</feature>
<keyword evidence="9" id="KW-1185">Reference proteome</keyword>
<evidence type="ECO:0000256" key="3">
    <source>
        <dbReference type="ARBA" id="ARBA00022833"/>
    </source>
</evidence>
<accession>A0A843U288</accession>
<name>A0A843U288_COLES</name>
<dbReference type="Pfam" id="PF00628">
    <property type="entry name" value="PHD"/>
    <property type="match status" value="1"/>
</dbReference>
<keyword evidence="2 4" id="KW-0863">Zinc-finger</keyword>
<dbReference type="PROSITE" id="PS00518">
    <property type="entry name" value="ZF_RING_1"/>
    <property type="match status" value="1"/>
</dbReference>
<dbReference type="SUPFAM" id="SSF57903">
    <property type="entry name" value="FYVE/PHD zinc finger"/>
    <property type="match status" value="1"/>
</dbReference>
<dbReference type="AlphaFoldDB" id="A0A843U288"/>
<evidence type="ECO:0008006" key="10">
    <source>
        <dbReference type="Google" id="ProtNLM"/>
    </source>
</evidence>
<dbReference type="SUPFAM" id="SSF57850">
    <property type="entry name" value="RING/U-box"/>
    <property type="match status" value="1"/>
</dbReference>
<feature type="compositionally biased region" description="Acidic residues" evidence="5">
    <location>
        <begin position="30"/>
        <end position="47"/>
    </location>
</feature>
<keyword evidence="1" id="KW-0479">Metal-binding</keyword>
<feature type="compositionally biased region" description="Acidic residues" evidence="5">
    <location>
        <begin position="60"/>
        <end position="81"/>
    </location>
</feature>
<feature type="compositionally biased region" description="Basic and acidic residues" evidence="5">
    <location>
        <begin position="196"/>
        <end position="206"/>
    </location>
</feature>
<feature type="region of interest" description="Disordered" evidence="5">
    <location>
        <begin position="1"/>
        <end position="265"/>
    </location>
</feature>
<evidence type="ECO:0000313" key="9">
    <source>
        <dbReference type="Proteomes" id="UP000652761"/>
    </source>
</evidence>
<feature type="compositionally biased region" description="Acidic residues" evidence="5">
    <location>
        <begin position="138"/>
        <end position="167"/>
    </location>
</feature>
<dbReference type="InterPro" id="IPR011011">
    <property type="entry name" value="Znf_FYVE_PHD"/>
</dbReference>
<dbReference type="OrthoDB" id="365379at2759"/>
<dbReference type="InterPro" id="IPR019787">
    <property type="entry name" value="Znf_PHD-finger"/>
</dbReference>
<organism evidence="8 9">
    <name type="scientific">Colocasia esculenta</name>
    <name type="common">Wild taro</name>
    <name type="synonym">Arum esculentum</name>
    <dbReference type="NCBI Taxonomy" id="4460"/>
    <lineage>
        <taxon>Eukaryota</taxon>
        <taxon>Viridiplantae</taxon>
        <taxon>Streptophyta</taxon>
        <taxon>Embryophyta</taxon>
        <taxon>Tracheophyta</taxon>
        <taxon>Spermatophyta</taxon>
        <taxon>Magnoliopsida</taxon>
        <taxon>Liliopsida</taxon>
        <taxon>Araceae</taxon>
        <taxon>Aroideae</taxon>
        <taxon>Colocasieae</taxon>
        <taxon>Colocasia</taxon>
    </lineage>
</organism>
<dbReference type="InterPro" id="IPR058746">
    <property type="entry name" value="Znf_RING-type_Topors"/>
</dbReference>
<dbReference type="EMBL" id="NMUH01000263">
    <property type="protein sequence ID" value="MQL75744.1"/>
    <property type="molecule type" value="Genomic_DNA"/>
</dbReference>
<dbReference type="Proteomes" id="UP000652761">
    <property type="component" value="Unassembled WGS sequence"/>
</dbReference>
<feature type="compositionally biased region" description="Basic residues" evidence="5">
    <location>
        <begin position="175"/>
        <end position="194"/>
    </location>
</feature>
<dbReference type="SMART" id="SM00249">
    <property type="entry name" value="PHD"/>
    <property type="match status" value="1"/>
</dbReference>
<feature type="compositionally biased region" description="Low complexity" evidence="5">
    <location>
        <begin position="252"/>
        <end position="265"/>
    </location>
</feature>
<dbReference type="InterPro" id="IPR001841">
    <property type="entry name" value="Znf_RING"/>
</dbReference>
<keyword evidence="3" id="KW-0862">Zinc</keyword>
<dbReference type="CDD" id="cd16574">
    <property type="entry name" value="RING-HC_Topors"/>
    <property type="match status" value="1"/>
</dbReference>
<dbReference type="Gene3D" id="3.30.40.10">
    <property type="entry name" value="Zinc/RING finger domain, C3HC4 (zinc finger)"/>
    <property type="match status" value="2"/>
</dbReference>
<feature type="domain" description="RING-type" evidence="7">
    <location>
        <begin position="315"/>
        <end position="357"/>
    </location>
</feature>
<dbReference type="InterPro" id="IPR013083">
    <property type="entry name" value="Znf_RING/FYVE/PHD"/>
</dbReference>
<dbReference type="Pfam" id="PF13639">
    <property type="entry name" value="zf-RING_2"/>
    <property type="match status" value="1"/>
</dbReference>
<evidence type="ECO:0000259" key="6">
    <source>
        <dbReference type="PROSITE" id="PS50016"/>
    </source>
</evidence>
<evidence type="ECO:0000313" key="8">
    <source>
        <dbReference type="EMBL" id="MQL75744.1"/>
    </source>
</evidence>
<evidence type="ECO:0000256" key="2">
    <source>
        <dbReference type="ARBA" id="ARBA00022771"/>
    </source>
</evidence>
<dbReference type="PANTHER" id="PTHR47177:SF3">
    <property type="entry name" value="F18C1.6 PROTEIN"/>
    <property type="match status" value="1"/>
</dbReference>
<sequence>MGRGGKVVFKRGGGSGGWDRGARARCGGCDTDDDEYVVGEDEEEISDDSYSSDASLEASQDAEQEEEEEDESDWLDEEDMEAAARRRRTKGMSGPTRKPAAKPLRGKRSSVTDEGGETEDSPIGKPRARRRRRPEVFAEGEDDEIEEEEEDDEDFAPDEDEDDEEEFTTALARKSSYKRRRPAKRQQRRIKPRKSQVAEKKKEKALGRKRGRRRTAPGSDDDDFIVKDRVSVDGADRKKRGLSNGRKRRRSLSSSSDPSDSSASDVDYTISVDELRDLQVGGALGHRARMDLSSGVQGGKKGKGKEVDDVGKQVCGICLSEEHNRVIRGLLDCCAHYFCFACIMEWSKVESKCPVCKRRFMTVSKSARLEAGFGLRTAVIRIPIRDQVYQPSEEEIRGYLDPYANVVCLVCQQGGDDNLMLLCDICDSSAHTYCVGLMREVPEGNWYCDGCRYTDPDSSNLRVQDSALEHGTSHGDMLHEEFSGGVNSDNIMGHMPPAITQQSSSLSCVAPSSQGTAQDTSNRCQMLSGDHGTTSYVSGFAASTLSGRRSIHQRIRIILSNNRVRSIPVVARNNVIQPSFLESCLCDFETRCNEDLHPVPQESLTNGVNERKSTSFPGPRIGMNSHIPNEGNSCCSSESAKKQVKSTVKRHLNHLTRDTSLGRRDLKEISGHATHTILAACGFEHRPSKVTTIVQVPSDCVHLADGDHTSLVKGCCSSCFASFVENVVQEILNSKLRSACFHA</sequence>
<dbReference type="PROSITE" id="PS50089">
    <property type="entry name" value="ZF_RING_2"/>
    <property type="match status" value="1"/>
</dbReference>
<dbReference type="PANTHER" id="PTHR47177">
    <property type="entry name" value="F18C1.6 PROTEIN"/>
    <property type="match status" value="1"/>
</dbReference>
<proteinExistence type="predicted"/>
<protein>
    <recommendedName>
        <fullName evidence="10">PHD and RING finger domain-containing protein 1</fullName>
    </recommendedName>
</protein>
<dbReference type="InterPro" id="IPR017907">
    <property type="entry name" value="Znf_RING_CS"/>
</dbReference>
<dbReference type="PROSITE" id="PS50016">
    <property type="entry name" value="ZF_PHD_2"/>
    <property type="match status" value="1"/>
</dbReference>
<evidence type="ECO:0000256" key="4">
    <source>
        <dbReference type="PROSITE-ProRule" id="PRU00175"/>
    </source>
</evidence>